<name>A0A1J4RTC1_9BACT</name>
<evidence type="ECO:0000313" key="2">
    <source>
        <dbReference type="Proteomes" id="UP000182753"/>
    </source>
</evidence>
<dbReference type="Proteomes" id="UP000182753">
    <property type="component" value="Unassembled WGS sequence"/>
</dbReference>
<evidence type="ECO:0000313" key="1">
    <source>
        <dbReference type="EMBL" id="OIN90143.1"/>
    </source>
</evidence>
<organism evidence="1 2">
    <name type="scientific">Candidatus Berkelbacteria bacterium CG1_02_42_45</name>
    <dbReference type="NCBI Taxonomy" id="1805036"/>
    <lineage>
        <taxon>Bacteria</taxon>
        <taxon>Candidatus Berkelbacteria</taxon>
    </lineage>
</organism>
<gene>
    <name evidence="1" type="ORF">AUJ40_00370</name>
</gene>
<proteinExistence type="predicted"/>
<dbReference type="EMBL" id="MNUJ01000008">
    <property type="protein sequence ID" value="OIN90143.1"/>
    <property type="molecule type" value="Genomic_DNA"/>
</dbReference>
<sequence length="88" mass="10062">MTADDAVLRSLAEAIGEGYRRIREDERAFVEGLSEDEIRQRLEKLVVTIRRAKKPASESKSGERLKTEELIIGAIALSHKYKRSFKIM</sequence>
<protein>
    <submittedName>
        <fullName evidence="1">Uncharacterized protein</fullName>
    </submittedName>
</protein>
<accession>A0A1J4RTC1</accession>
<reference evidence="1 2" key="1">
    <citation type="journal article" date="2016" name="Environ. Microbiol.">
        <title>Genomic resolution of a cold subsurface aquifer community provides metabolic insights for novel microbes adapted to high CO concentrations.</title>
        <authorList>
            <person name="Probst A.J."/>
            <person name="Castelle C.J."/>
            <person name="Singh A."/>
            <person name="Brown C.T."/>
            <person name="Anantharaman K."/>
            <person name="Sharon I."/>
            <person name="Hug L.A."/>
            <person name="Burstein D."/>
            <person name="Emerson J.B."/>
            <person name="Thomas B.C."/>
            <person name="Banfield J.F."/>
        </authorList>
    </citation>
    <scope>NUCLEOTIDE SEQUENCE [LARGE SCALE GENOMIC DNA]</scope>
    <source>
        <strain evidence="1">CG1_02_42_45</strain>
    </source>
</reference>
<comment type="caution">
    <text evidence="1">The sequence shown here is derived from an EMBL/GenBank/DDBJ whole genome shotgun (WGS) entry which is preliminary data.</text>
</comment>
<dbReference type="AlphaFoldDB" id="A0A1J4RTC1"/>